<evidence type="ECO:0000313" key="2">
    <source>
        <dbReference type="EMBL" id="KUG58396.1"/>
    </source>
</evidence>
<dbReference type="OrthoDB" id="3268660at2"/>
<gene>
    <name evidence="2" type="ORF">AVL62_10810</name>
</gene>
<dbReference type="AlphaFoldDB" id="A0A0W8IEL3"/>
<proteinExistence type="predicted"/>
<keyword evidence="1" id="KW-0732">Signal</keyword>
<organism evidence="2 3">
    <name type="scientific">Serinicoccus chungangensis</name>
    <dbReference type="NCBI Taxonomy" id="767452"/>
    <lineage>
        <taxon>Bacteria</taxon>
        <taxon>Bacillati</taxon>
        <taxon>Actinomycetota</taxon>
        <taxon>Actinomycetes</taxon>
        <taxon>Micrococcales</taxon>
        <taxon>Ornithinimicrobiaceae</taxon>
        <taxon>Serinicoccus</taxon>
    </lineage>
</organism>
<evidence type="ECO:0008006" key="4">
    <source>
        <dbReference type="Google" id="ProtNLM"/>
    </source>
</evidence>
<dbReference type="InterPro" id="IPR007253">
    <property type="entry name" value="Cell_wall-bd_2"/>
</dbReference>
<dbReference type="EMBL" id="LQBL01000003">
    <property type="protein sequence ID" value="KUG58396.1"/>
    <property type="molecule type" value="Genomic_DNA"/>
</dbReference>
<protein>
    <recommendedName>
        <fullName evidence="4">Cell wall-binding repeat 2 family protein</fullName>
    </recommendedName>
</protein>
<dbReference type="Gene3D" id="3.40.50.12090">
    <property type="match status" value="2"/>
</dbReference>
<keyword evidence="3" id="KW-1185">Reference proteome</keyword>
<reference evidence="2 3" key="1">
    <citation type="submission" date="2015-12" db="EMBL/GenBank/DDBJ databases">
        <title>Serinicoccus chungangenesis strain CD08_5 genome sequencing and assembly.</title>
        <authorList>
            <person name="Chander A.M."/>
            <person name="Kaur G."/>
            <person name="Nair G.R."/>
            <person name="Dhawan D.K."/>
            <person name="Kochhar R.K."/>
            <person name="Mayilraj S."/>
            <person name="Bhadada S.K."/>
        </authorList>
    </citation>
    <scope>NUCLEOTIDE SEQUENCE [LARGE SCALE GENOMIC DNA]</scope>
    <source>
        <strain evidence="2 3">CD08_5</strain>
    </source>
</reference>
<comment type="caution">
    <text evidence="2">The sequence shown here is derived from an EMBL/GenBank/DDBJ whole genome shotgun (WGS) entry which is preliminary data.</text>
</comment>
<dbReference type="PANTHER" id="PTHR30032:SF8">
    <property type="entry name" value="GERMINATION-SPECIFIC N-ACETYLMURAMOYL-L-ALANINE AMIDASE"/>
    <property type="match status" value="1"/>
</dbReference>
<dbReference type="Proteomes" id="UP000054837">
    <property type="component" value="Unassembled WGS sequence"/>
</dbReference>
<name>A0A0W8IEL3_9MICO</name>
<dbReference type="PANTHER" id="PTHR30032">
    <property type="entry name" value="N-ACETYLMURAMOYL-L-ALANINE AMIDASE-RELATED"/>
    <property type="match status" value="1"/>
</dbReference>
<accession>A0A0W8IEL3</accession>
<evidence type="ECO:0000256" key="1">
    <source>
        <dbReference type="SAM" id="SignalP"/>
    </source>
</evidence>
<dbReference type="RefSeq" id="WP_058890073.1">
    <property type="nucleotide sequence ID" value="NZ_LQBL01000003.1"/>
</dbReference>
<sequence length="475" mass="49008">MTTTTRTLRRAGFATGTALALGTTVLAATPALAATLGDHEISGVQFVNDDCSRNEYAIQADVTGTTDDVGGFDRVRFEVWDDGTLKDSRILEVEVGTTRELNAFLSFVGLYGTGAPGVGIVISDVDADGDVVGTLETVDPFYPDDVDGPCTFDVERIGGPTRIETAAMLSEQKFVMADTVVIATSTTYPDALAAAPWAAQLGAPLLLTTPGGLSAATRDELLRLAPDDVYVVGGPAAVGGQVLTDVQAALPGADVERVSGPDRYGTAGEVAQRVVQDSSAELFVASGQDFPDALVLSALAARHQAPLVLTKHAEVPPETASAVAALTFDDVYAAGGTTVLSDDVLDDVSLGMPWTRYSGPDRYDTAEAVLEQFPAEGKVMVATGQDFPDSLTAVPVAARTGAGVALTRPDAVPPGVLDEVERLVTGFSFPLITVVGGELAVHDTVETQLLGLVGGLADPASRSSGGLTDRNIGQG</sequence>
<feature type="chain" id="PRO_5038923075" description="Cell wall-binding repeat 2 family protein" evidence="1">
    <location>
        <begin position="34"/>
        <end position="475"/>
    </location>
</feature>
<evidence type="ECO:0000313" key="3">
    <source>
        <dbReference type="Proteomes" id="UP000054837"/>
    </source>
</evidence>
<dbReference type="Pfam" id="PF04122">
    <property type="entry name" value="CW_binding_2"/>
    <property type="match status" value="3"/>
</dbReference>
<feature type="signal peptide" evidence="1">
    <location>
        <begin position="1"/>
        <end position="33"/>
    </location>
</feature>
<dbReference type="InterPro" id="IPR051922">
    <property type="entry name" value="Bact_Sporulation_Assoc"/>
</dbReference>
<dbReference type="STRING" id="767452.AVL62_10810"/>